<comment type="caution">
    <text evidence="1">The sequence shown here is derived from an EMBL/GenBank/DDBJ whole genome shotgun (WGS) entry which is preliminary data.</text>
</comment>
<accession>A0ABW6CNM1</accession>
<keyword evidence="2" id="KW-1185">Reference proteome</keyword>
<dbReference type="RefSeq" id="WP_377368181.1">
    <property type="nucleotide sequence ID" value="NZ_JAOTJD010000006.1"/>
</dbReference>
<evidence type="ECO:0000313" key="2">
    <source>
        <dbReference type="Proteomes" id="UP001598130"/>
    </source>
</evidence>
<proteinExistence type="predicted"/>
<sequence length="123" mass="13643">MIAALMKYWPMALVVLNAVTAWAAWSMRQFARSEVQKIVAEATAVLQARDREISDIVHEHGERIIKAEGQITEIRSDILDLPTKADLARVEGEVKAVGREVTSTNAGVQRIEGFFLAKGVERP</sequence>
<reference evidence="1 2" key="1">
    <citation type="submission" date="2022-09" db="EMBL/GenBank/DDBJ databases">
        <title>New species of Phenylobacterium.</title>
        <authorList>
            <person name="Mieszkin S."/>
        </authorList>
    </citation>
    <scope>NUCLEOTIDE SEQUENCE [LARGE SCALE GENOMIC DNA]</scope>
    <source>
        <strain evidence="1 2">HK31-G</strain>
    </source>
</reference>
<name>A0ABW6CNM1_9CAUL</name>
<dbReference type="Proteomes" id="UP001598130">
    <property type="component" value="Unassembled WGS sequence"/>
</dbReference>
<dbReference type="EMBL" id="JAOTJD010000006">
    <property type="protein sequence ID" value="MFD3263346.1"/>
    <property type="molecule type" value="Genomic_DNA"/>
</dbReference>
<evidence type="ECO:0000313" key="1">
    <source>
        <dbReference type="EMBL" id="MFD3263346.1"/>
    </source>
</evidence>
<gene>
    <name evidence="1" type="ORF">OCL97_05105</name>
</gene>
<protein>
    <submittedName>
        <fullName evidence="1">DUF2730 domain-containing protein</fullName>
    </submittedName>
</protein>
<organism evidence="1 2">
    <name type="scientific">Phenylobacterium ferrooxidans</name>
    <dbReference type="NCBI Taxonomy" id="2982689"/>
    <lineage>
        <taxon>Bacteria</taxon>
        <taxon>Pseudomonadati</taxon>
        <taxon>Pseudomonadota</taxon>
        <taxon>Alphaproteobacteria</taxon>
        <taxon>Caulobacterales</taxon>
        <taxon>Caulobacteraceae</taxon>
        <taxon>Phenylobacterium</taxon>
    </lineage>
</organism>